<feature type="domain" description="Type I restriction modification DNA specificity" evidence="4">
    <location>
        <begin position="229"/>
        <end position="401"/>
    </location>
</feature>
<feature type="domain" description="Type I restriction modification DNA specificity" evidence="4">
    <location>
        <begin position="21"/>
        <end position="202"/>
    </location>
</feature>
<dbReference type="InterPro" id="IPR044946">
    <property type="entry name" value="Restrct_endonuc_typeI_TRD_sf"/>
</dbReference>
<evidence type="ECO:0000256" key="2">
    <source>
        <dbReference type="ARBA" id="ARBA00022747"/>
    </source>
</evidence>
<dbReference type="InterPro" id="IPR052021">
    <property type="entry name" value="Type-I_RS_S_subunit"/>
</dbReference>
<dbReference type="CDD" id="cd17517">
    <property type="entry name" value="RMtype1_S_EcoKI_StySPI-TRD2-CR2_like"/>
    <property type="match status" value="1"/>
</dbReference>
<dbReference type="EMBL" id="UFYD01000001">
    <property type="protein sequence ID" value="STC98460.1"/>
    <property type="molecule type" value="Genomic_DNA"/>
</dbReference>
<evidence type="ECO:0000256" key="1">
    <source>
        <dbReference type="ARBA" id="ARBA00010923"/>
    </source>
</evidence>
<evidence type="ECO:0000256" key="3">
    <source>
        <dbReference type="ARBA" id="ARBA00023125"/>
    </source>
</evidence>
<dbReference type="Proteomes" id="UP000254876">
    <property type="component" value="Unassembled WGS sequence"/>
</dbReference>
<dbReference type="REBASE" id="429661">
    <property type="entry name" value="S4.Eme10588I"/>
</dbReference>
<dbReference type="RefSeq" id="WP_260742451.1">
    <property type="nucleotide sequence ID" value="NZ_UFYD01000001.1"/>
</dbReference>
<dbReference type="GO" id="GO:0009307">
    <property type="term" value="P:DNA restriction-modification system"/>
    <property type="evidence" value="ECO:0007669"/>
    <property type="project" value="UniProtKB-KW"/>
</dbReference>
<evidence type="ECO:0000313" key="5">
    <source>
        <dbReference type="EMBL" id="STC98460.1"/>
    </source>
</evidence>
<dbReference type="AlphaFoldDB" id="A0A7Z7LVI2"/>
<comment type="caution">
    <text evidence="5">The sequence shown here is derived from an EMBL/GenBank/DDBJ whole genome shotgun (WGS) entry which is preliminary data.</text>
</comment>
<dbReference type="Pfam" id="PF01420">
    <property type="entry name" value="Methylase_S"/>
    <property type="match status" value="2"/>
</dbReference>
<dbReference type="SUPFAM" id="SSF116734">
    <property type="entry name" value="DNA methylase specificity domain"/>
    <property type="match status" value="2"/>
</dbReference>
<reference evidence="5 6" key="1">
    <citation type="submission" date="2018-06" db="EMBL/GenBank/DDBJ databases">
        <authorList>
            <consortium name="Pathogen Informatics"/>
            <person name="Doyle S."/>
        </authorList>
    </citation>
    <scope>NUCLEOTIDE SEQUENCE [LARGE SCALE GENOMIC DNA]</scope>
    <source>
        <strain evidence="5 6">NCTC10588</strain>
    </source>
</reference>
<organism evidence="5 6">
    <name type="scientific">Elizabethkingia anophelis</name>
    <dbReference type="NCBI Taxonomy" id="1117645"/>
    <lineage>
        <taxon>Bacteria</taxon>
        <taxon>Pseudomonadati</taxon>
        <taxon>Bacteroidota</taxon>
        <taxon>Flavobacteriia</taxon>
        <taxon>Flavobacteriales</taxon>
        <taxon>Weeksellaceae</taxon>
        <taxon>Elizabethkingia</taxon>
    </lineage>
</organism>
<name>A0A7Z7LVI2_9FLAO</name>
<dbReference type="InterPro" id="IPR000055">
    <property type="entry name" value="Restrct_endonuc_typeI_TRD"/>
</dbReference>
<gene>
    <name evidence="5" type="ORF">NCTC10588_01082</name>
</gene>
<proteinExistence type="inferred from homology"/>
<evidence type="ECO:0000259" key="4">
    <source>
        <dbReference type="Pfam" id="PF01420"/>
    </source>
</evidence>
<evidence type="ECO:0000313" key="6">
    <source>
        <dbReference type="Proteomes" id="UP000254876"/>
    </source>
</evidence>
<keyword evidence="3" id="KW-0238">DNA-binding</keyword>
<dbReference type="PANTHER" id="PTHR30408:SF13">
    <property type="entry name" value="TYPE I RESTRICTION ENZYME HINDI SPECIFICITY SUBUNIT"/>
    <property type="match status" value="1"/>
</dbReference>
<accession>A0A7Z7LVI2</accession>
<keyword evidence="2" id="KW-0680">Restriction system</keyword>
<dbReference type="GO" id="GO:0003677">
    <property type="term" value="F:DNA binding"/>
    <property type="evidence" value="ECO:0007669"/>
    <property type="project" value="UniProtKB-KW"/>
</dbReference>
<dbReference type="PANTHER" id="PTHR30408">
    <property type="entry name" value="TYPE-1 RESTRICTION ENZYME ECOKI SPECIFICITY PROTEIN"/>
    <property type="match status" value="1"/>
</dbReference>
<comment type="similarity">
    <text evidence="1">Belongs to the type-I restriction system S methylase family.</text>
</comment>
<sequence length="412" mass="46769">MINKKLKVGNVPNLRFPEFTEEWETKKLGEILEFKNGINATKEQYGSGYKFINVLDILNNEFITHDKIIGSVNVNEEIIDKFPVNYGDILFQRSSETREEVGTTSVYLDKDKTATFGGFVIRGKKNGEYEPIFLNKSLKTDLVRNQITSKSGGSTRYNIGQEILASVTLYFPSLNEQTKIASFLSLIDSRIQTQNKIIEELKLLKNTLSKKIISGQLKFKDKNGNNFPEWVSKELAEVMSVPEKIKSKNIDKSRLLTVKLHLKGVSQNDNTNTLSLGATNYFIRKKGQFIYGKQNLFNGAFGIIPDEFDGFLSSGDVPALDIKHSKINTAYLIYFLGRVDFYKRLEDLAAGSGSKRIHETTLLGIKIDFPTIEEQHKIASFLLSIDGKIEIETNILQKLERQKTYFLANLFI</sequence>
<dbReference type="Gene3D" id="3.90.220.20">
    <property type="entry name" value="DNA methylase specificity domains"/>
    <property type="match status" value="2"/>
</dbReference>
<protein>
    <submittedName>
        <fullName evidence="5">EcoKI restriction-modification system protein HsdS</fullName>
    </submittedName>
</protein>